<organism evidence="2 3">
    <name type="scientific">Clarias magur</name>
    <name type="common">Asian catfish</name>
    <name type="synonym">Macropteronotus magur</name>
    <dbReference type="NCBI Taxonomy" id="1594786"/>
    <lineage>
        <taxon>Eukaryota</taxon>
        <taxon>Metazoa</taxon>
        <taxon>Chordata</taxon>
        <taxon>Craniata</taxon>
        <taxon>Vertebrata</taxon>
        <taxon>Euteleostomi</taxon>
        <taxon>Actinopterygii</taxon>
        <taxon>Neopterygii</taxon>
        <taxon>Teleostei</taxon>
        <taxon>Ostariophysi</taxon>
        <taxon>Siluriformes</taxon>
        <taxon>Clariidae</taxon>
        <taxon>Clarias</taxon>
    </lineage>
</organism>
<feature type="non-terminal residue" evidence="2">
    <location>
        <position position="1"/>
    </location>
</feature>
<name>A0A8J4WN22_CLAMG</name>
<keyword evidence="3" id="KW-1185">Reference proteome</keyword>
<dbReference type="InterPro" id="IPR037055">
    <property type="entry name" value="MHC_I-like_Ag-recog_sf"/>
</dbReference>
<dbReference type="AlphaFoldDB" id="A0A8J4WN22"/>
<keyword evidence="1" id="KW-0325">Glycoprotein</keyword>
<accession>A0A8J4WN22</accession>
<comment type="caution">
    <text evidence="2">The sequence shown here is derived from an EMBL/GenBank/DDBJ whole genome shotgun (WGS) entry which is preliminary data.</text>
</comment>
<sequence>THTLEYNWTGIGEQVRNFTSVGLLNGEKFMYYDNSTAKIIQTEWMKELESDLPPKQRETWDVEGQQDWLRSKLRKVQALELAIQAK</sequence>
<evidence type="ECO:0000313" key="3">
    <source>
        <dbReference type="Proteomes" id="UP000727407"/>
    </source>
</evidence>
<gene>
    <name evidence="2" type="ORF">DAT39_023158</name>
</gene>
<dbReference type="OrthoDB" id="8936120at2759"/>
<protein>
    <submittedName>
        <fullName evidence="2">BOLA class I histocompatibility antigen, alpha chain BL3-7-like isoform X2</fullName>
    </submittedName>
</protein>
<dbReference type="SUPFAM" id="SSF54452">
    <property type="entry name" value="MHC antigen-recognition domain"/>
    <property type="match status" value="1"/>
</dbReference>
<dbReference type="InterPro" id="IPR011162">
    <property type="entry name" value="MHC_I/II-like_Ag-recog"/>
</dbReference>
<evidence type="ECO:0000256" key="1">
    <source>
        <dbReference type="ARBA" id="ARBA00023180"/>
    </source>
</evidence>
<reference evidence="2" key="1">
    <citation type="submission" date="2020-07" db="EMBL/GenBank/DDBJ databases">
        <title>Clarias magur genome sequencing, assembly and annotation.</title>
        <authorList>
            <person name="Kushwaha B."/>
            <person name="Kumar R."/>
            <person name="Das P."/>
            <person name="Joshi C.G."/>
            <person name="Kumar D."/>
            <person name="Nagpure N.S."/>
            <person name="Pandey M."/>
            <person name="Agarwal S."/>
            <person name="Srivastava S."/>
            <person name="Singh M."/>
            <person name="Sahoo L."/>
            <person name="Jayasankar P."/>
            <person name="Meher P.K."/>
            <person name="Koringa P.G."/>
            <person name="Iquebal M.A."/>
            <person name="Das S.P."/>
            <person name="Bit A."/>
            <person name="Patnaik S."/>
            <person name="Patel N."/>
            <person name="Shah T.M."/>
            <person name="Hinsu A."/>
            <person name="Jena J.K."/>
        </authorList>
    </citation>
    <scope>NUCLEOTIDE SEQUENCE</scope>
    <source>
        <strain evidence="2">CIFAMagur01</strain>
        <tissue evidence="2">Testis</tissue>
    </source>
</reference>
<feature type="non-terminal residue" evidence="2">
    <location>
        <position position="86"/>
    </location>
</feature>
<evidence type="ECO:0000313" key="2">
    <source>
        <dbReference type="EMBL" id="KAF5881161.1"/>
    </source>
</evidence>
<dbReference type="Gene3D" id="3.30.500.10">
    <property type="entry name" value="MHC class I-like antigen recognition-like"/>
    <property type="match status" value="1"/>
</dbReference>
<proteinExistence type="predicted"/>
<dbReference type="Proteomes" id="UP000727407">
    <property type="component" value="Unassembled WGS sequence"/>
</dbReference>
<dbReference type="EMBL" id="QNUK01001463">
    <property type="protein sequence ID" value="KAF5881161.1"/>
    <property type="molecule type" value="Genomic_DNA"/>
</dbReference>